<keyword evidence="4" id="KW-1185">Reference proteome</keyword>
<dbReference type="InterPro" id="IPR013320">
    <property type="entry name" value="ConA-like_dom_sf"/>
</dbReference>
<dbReference type="Proteomes" id="UP000318626">
    <property type="component" value="Chromosome"/>
</dbReference>
<proteinExistence type="predicted"/>
<feature type="domain" description="3-keto-alpha-glucoside-1,2-lyase/3-keto-2-hydroxy-glucal hydratase" evidence="2">
    <location>
        <begin position="54"/>
        <end position="240"/>
    </location>
</feature>
<dbReference type="SUPFAM" id="SSF49899">
    <property type="entry name" value="Concanavalin A-like lectins/glucanases"/>
    <property type="match status" value="1"/>
</dbReference>
<evidence type="ECO:0000313" key="3">
    <source>
        <dbReference type="EMBL" id="QDU73555.1"/>
    </source>
</evidence>
<dbReference type="KEGG" id="bvo:Pan97_05310"/>
<feature type="chain" id="PRO_5022164883" description="3-keto-alpha-glucoside-1,2-lyase/3-keto-2-hydroxy-glucal hydratase domain-containing protein" evidence="1">
    <location>
        <begin position="20"/>
        <end position="244"/>
    </location>
</feature>
<dbReference type="Gene3D" id="2.60.120.560">
    <property type="entry name" value="Exo-inulinase, domain 1"/>
    <property type="match status" value="1"/>
</dbReference>
<evidence type="ECO:0000256" key="1">
    <source>
        <dbReference type="SAM" id="SignalP"/>
    </source>
</evidence>
<sequence precursor="true">MLRPLLSLSLFLITAFSFAAAFANDKDSSPLGELQFSDQFERDESVPGKEEVGEGWTTNSPWRAHGNQQVDLVDGAIHITRYPTADHGVAVFHPVDFEDGAVQLRFHLRKRDQLGVDFADKELKTVHAGHLFIVRVTLANLTLQDSKTGRMNLENRKRIASGDKSPELRKLLDAKKFTAPLNLTPDKWYTLLIQVQGDVLTVSIDGKEVGQLKSEGIAHPTKRHISLAVEKEAWVDDVKIWKAK</sequence>
<feature type="signal peptide" evidence="1">
    <location>
        <begin position="1"/>
        <end position="19"/>
    </location>
</feature>
<gene>
    <name evidence="3" type="ORF">Pan97_05310</name>
</gene>
<name>A0A518C2V9_9BACT</name>
<dbReference type="EMBL" id="CP036289">
    <property type="protein sequence ID" value="QDU73555.1"/>
    <property type="molecule type" value="Genomic_DNA"/>
</dbReference>
<dbReference type="Pfam" id="PF06439">
    <property type="entry name" value="3keto-disac_hyd"/>
    <property type="match status" value="1"/>
</dbReference>
<dbReference type="GO" id="GO:0016787">
    <property type="term" value="F:hydrolase activity"/>
    <property type="evidence" value="ECO:0007669"/>
    <property type="project" value="InterPro"/>
</dbReference>
<dbReference type="RefSeq" id="WP_206668917.1">
    <property type="nucleotide sequence ID" value="NZ_CP036289.1"/>
</dbReference>
<dbReference type="AlphaFoldDB" id="A0A518C2V9"/>
<evidence type="ECO:0000259" key="2">
    <source>
        <dbReference type="Pfam" id="PF06439"/>
    </source>
</evidence>
<dbReference type="InterPro" id="IPR010496">
    <property type="entry name" value="AL/BT2_dom"/>
</dbReference>
<keyword evidence="1" id="KW-0732">Signal</keyword>
<reference evidence="4" key="1">
    <citation type="submission" date="2019-02" db="EMBL/GenBank/DDBJ databases">
        <title>Deep-cultivation of Planctomycetes and their phenomic and genomic characterization uncovers novel biology.</title>
        <authorList>
            <person name="Wiegand S."/>
            <person name="Jogler M."/>
            <person name="Boedeker C."/>
            <person name="Pinto D."/>
            <person name="Vollmers J."/>
            <person name="Rivas-Marin E."/>
            <person name="Kohn T."/>
            <person name="Peeters S.H."/>
            <person name="Heuer A."/>
            <person name="Rast P."/>
            <person name="Oberbeckmann S."/>
            <person name="Bunk B."/>
            <person name="Jeske O."/>
            <person name="Meyerdierks A."/>
            <person name="Storesund J.E."/>
            <person name="Kallscheuer N."/>
            <person name="Luecker S."/>
            <person name="Lage O.M."/>
            <person name="Pohl T."/>
            <person name="Merkel B.J."/>
            <person name="Hornburger P."/>
            <person name="Mueller R.-W."/>
            <person name="Bruemmer F."/>
            <person name="Labrenz M."/>
            <person name="Spormann A.M."/>
            <person name="Op den Camp H."/>
            <person name="Overmann J."/>
            <person name="Amann R."/>
            <person name="Jetten M.S.M."/>
            <person name="Mascher T."/>
            <person name="Medema M.H."/>
            <person name="Devos D.P."/>
            <person name="Kaster A.-K."/>
            <person name="Ovreas L."/>
            <person name="Rohde M."/>
            <person name="Galperin M.Y."/>
            <person name="Jogler C."/>
        </authorList>
    </citation>
    <scope>NUCLEOTIDE SEQUENCE [LARGE SCALE GENOMIC DNA]</scope>
    <source>
        <strain evidence="4">Pan97</strain>
    </source>
</reference>
<organism evidence="3 4">
    <name type="scientific">Bremerella volcania</name>
    <dbReference type="NCBI Taxonomy" id="2527984"/>
    <lineage>
        <taxon>Bacteria</taxon>
        <taxon>Pseudomonadati</taxon>
        <taxon>Planctomycetota</taxon>
        <taxon>Planctomycetia</taxon>
        <taxon>Pirellulales</taxon>
        <taxon>Pirellulaceae</taxon>
        <taxon>Bremerella</taxon>
    </lineage>
</organism>
<protein>
    <recommendedName>
        <fullName evidence="2">3-keto-alpha-glucoside-1,2-lyase/3-keto-2-hydroxy-glucal hydratase domain-containing protein</fullName>
    </recommendedName>
</protein>
<evidence type="ECO:0000313" key="4">
    <source>
        <dbReference type="Proteomes" id="UP000318626"/>
    </source>
</evidence>
<accession>A0A518C2V9</accession>